<evidence type="ECO:0000313" key="2">
    <source>
        <dbReference type="EMBL" id="ODQ67539.1"/>
    </source>
</evidence>
<keyword evidence="3" id="KW-1185">Reference proteome</keyword>
<feature type="compositionally biased region" description="Polar residues" evidence="1">
    <location>
        <begin position="1"/>
        <end position="14"/>
    </location>
</feature>
<evidence type="ECO:0000313" key="3">
    <source>
        <dbReference type="Proteomes" id="UP000095009"/>
    </source>
</evidence>
<feature type="region of interest" description="Disordered" evidence="1">
    <location>
        <begin position="1"/>
        <end position="26"/>
    </location>
</feature>
<gene>
    <name evidence="2" type="ORF">NADFUDRAFT_49964</name>
</gene>
<proteinExistence type="predicted"/>
<dbReference type="Proteomes" id="UP000095009">
    <property type="component" value="Unassembled WGS sequence"/>
</dbReference>
<sequence length="212" mass="23537">MSPIQISTTPVESSDQPKDPMDDPASLDMVCALLNQKRSRLPAKAVHSSPVLETTSQTKLRAKPKKARTKRLRILTPLAKWDAKLSRPSLAFSYPKLTQFTDPLTPRRMSRDFQAGPSISDDSDFTQGHYSRHRHDLLGSYQGDGHLGTTLPQENQAMVAPVTSTASTETSKVQLPPISDLFRVADFQYDYRVQYLPRLVSSRASLGGPMVV</sequence>
<accession>A0A1E3PQ25</accession>
<evidence type="ECO:0000256" key="1">
    <source>
        <dbReference type="SAM" id="MobiDB-lite"/>
    </source>
</evidence>
<dbReference type="AlphaFoldDB" id="A0A1E3PQ25"/>
<reference evidence="2 3" key="1">
    <citation type="journal article" date="2016" name="Proc. Natl. Acad. Sci. U.S.A.">
        <title>Comparative genomics of biotechnologically important yeasts.</title>
        <authorList>
            <person name="Riley R."/>
            <person name="Haridas S."/>
            <person name="Wolfe K.H."/>
            <person name="Lopes M.R."/>
            <person name="Hittinger C.T."/>
            <person name="Goeker M."/>
            <person name="Salamov A.A."/>
            <person name="Wisecaver J.H."/>
            <person name="Long T.M."/>
            <person name="Calvey C.H."/>
            <person name="Aerts A.L."/>
            <person name="Barry K.W."/>
            <person name="Choi C."/>
            <person name="Clum A."/>
            <person name="Coughlan A.Y."/>
            <person name="Deshpande S."/>
            <person name="Douglass A.P."/>
            <person name="Hanson S.J."/>
            <person name="Klenk H.-P."/>
            <person name="LaButti K.M."/>
            <person name="Lapidus A."/>
            <person name="Lindquist E.A."/>
            <person name="Lipzen A.M."/>
            <person name="Meier-Kolthoff J.P."/>
            <person name="Ohm R.A."/>
            <person name="Otillar R.P."/>
            <person name="Pangilinan J.L."/>
            <person name="Peng Y."/>
            <person name="Rokas A."/>
            <person name="Rosa C.A."/>
            <person name="Scheuner C."/>
            <person name="Sibirny A.A."/>
            <person name="Slot J.C."/>
            <person name="Stielow J.B."/>
            <person name="Sun H."/>
            <person name="Kurtzman C.P."/>
            <person name="Blackwell M."/>
            <person name="Grigoriev I.V."/>
            <person name="Jeffries T.W."/>
        </authorList>
    </citation>
    <scope>NUCLEOTIDE SEQUENCE [LARGE SCALE GENOMIC DNA]</scope>
    <source>
        <strain evidence="2 3">DSM 6958</strain>
    </source>
</reference>
<name>A0A1E3PQ25_9ASCO</name>
<dbReference type="EMBL" id="KV454407">
    <property type="protein sequence ID" value="ODQ67539.1"/>
    <property type="molecule type" value="Genomic_DNA"/>
</dbReference>
<protein>
    <submittedName>
        <fullName evidence="2">Uncharacterized protein</fullName>
    </submittedName>
</protein>
<feature type="region of interest" description="Disordered" evidence="1">
    <location>
        <begin position="107"/>
        <end position="127"/>
    </location>
</feature>
<organism evidence="2 3">
    <name type="scientific">Nadsonia fulvescens var. elongata DSM 6958</name>
    <dbReference type="NCBI Taxonomy" id="857566"/>
    <lineage>
        <taxon>Eukaryota</taxon>
        <taxon>Fungi</taxon>
        <taxon>Dikarya</taxon>
        <taxon>Ascomycota</taxon>
        <taxon>Saccharomycotina</taxon>
        <taxon>Dipodascomycetes</taxon>
        <taxon>Dipodascales</taxon>
        <taxon>Dipodascales incertae sedis</taxon>
        <taxon>Nadsonia</taxon>
    </lineage>
</organism>